<keyword evidence="1" id="KW-0812">Transmembrane</keyword>
<organism evidence="2 3">
    <name type="scientific">Salix purpurea</name>
    <name type="common">Purple osier willow</name>
    <dbReference type="NCBI Taxonomy" id="77065"/>
    <lineage>
        <taxon>Eukaryota</taxon>
        <taxon>Viridiplantae</taxon>
        <taxon>Streptophyta</taxon>
        <taxon>Embryophyta</taxon>
        <taxon>Tracheophyta</taxon>
        <taxon>Spermatophyta</taxon>
        <taxon>Magnoliopsida</taxon>
        <taxon>eudicotyledons</taxon>
        <taxon>Gunneridae</taxon>
        <taxon>Pentapetalae</taxon>
        <taxon>rosids</taxon>
        <taxon>fabids</taxon>
        <taxon>Malpighiales</taxon>
        <taxon>Salicaceae</taxon>
        <taxon>Saliceae</taxon>
        <taxon>Salix</taxon>
    </lineage>
</organism>
<accession>A0A9Q0NX32</accession>
<keyword evidence="1" id="KW-1133">Transmembrane helix</keyword>
<dbReference type="Proteomes" id="UP001151532">
    <property type="component" value="Unassembled WGS sequence"/>
</dbReference>
<evidence type="ECO:0000313" key="3">
    <source>
        <dbReference type="Proteomes" id="UP001151532"/>
    </source>
</evidence>
<reference evidence="2" key="2">
    <citation type="journal article" date="2023" name="Int. J. Mol. Sci.">
        <title>De Novo Assembly and Annotation of 11 Diverse Shrub Willow (Salix) Genomes Reveals Novel Gene Organization in Sex-Linked Regions.</title>
        <authorList>
            <person name="Hyden B."/>
            <person name="Feng K."/>
            <person name="Yates T.B."/>
            <person name="Jawdy S."/>
            <person name="Cereghino C."/>
            <person name="Smart L.B."/>
            <person name="Muchero W."/>
        </authorList>
    </citation>
    <scope>NUCLEOTIDE SEQUENCE</scope>
    <source>
        <tissue evidence="2">Shoot tip</tissue>
    </source>
</reference>
<keyword evidence="1" id="KW-0472">Membrane</keyword>
<evidence type="ECO:0000256" key="1">
    <source>
        <dbReference type="SAM" id="Phobius"/>
    </source>
</evidence>
<sequence>MEHGSPENWYMLVDFCEGRHHSQMKLPRVKMGPSTSSTGAVSVRWSMNLQLNLMIFQFLLMNNCPTAFVGRVLNFNILMPVYVMFYCMLFYFLNVFRYGVDVYRKYVH</sequence>
<evidence type="ECO:0000313" key="2">
    <source>
        <dbReference type="EMBL" id="KAJ6677491.1"/>
    </source>
</evidence>
<feature type="transmembrane region" description="Helical" evidence="1">
    <location>
        <begin position="75"/>
        <end position="96"/>
    </location>
</feature>
<gene>
    <name evidence="2" type="ORF">OIU79_030244</name>
</gene>
<reference evidence="2" key="1">
    <citation type="submission" date="2022-11" db="EMBL/GenBank/DDBJ databases">
        <authorList>
            <person name="Hyden B.L."/>
            <person name="Feng K."/>
            <person name="Yates T."/>
            <person name="Jawdy S."/>
            <person name="Smart L.B."/>
            <person name="Muchero W."/>
        </authorList>
    </citation>
    <scope>NUCLEOTIDE SEQUENCE</scope>
    <source>
        <tissue evidence="2">Shoot tip</tissue>
    </source>
</reference>
<dbReference type="EMBL" id="JAPFFK010000080">
    <property type="protein sequence ID" value="KAJ6677491.1"/>
    <property type="molecule type" value="Genomic_DNA"/>
</dbReference>
<dbReference type="AlphaFoldDB" id="A0A9Q0NX32"/>
<protein>
    <recommendedName>
        <fullName evidence="4">Transmembrane protein</fullName>
    </recommendedName>
</protein>
<keyword evidence="3" id="KW-1185">Reference proteome</keyword>
<comment type="caution">
    <text evidence="2">The sequence shown here is derived from an EMBL/GenBank/DDBJ whole genome shotgun (WGS) entry which is preliminary data.</text>
</comment>
<proteinExistence type="predicted"/>
<evidence type="ECO:0008006" key="4">
    <source>
        <dbReference type="Google" id="ProtNLM"/>
    </source>
</evidence>
<name>A0A9Q0NX32_SALPP</name>